<dbReference type="PANTHER" id="PTHR30204:SF97">
    <property type="entry name" value="MERR FAMILY REGULATORY PROTEIN"/>
    <property type="match status" value="1"/>
</dbReference>
<organism evidence="3 4">
    <name type="scientific">Bacillus thuringiensis HD-789</name>
    <dbReference type="NCBI Taxonomy" id="1217737"/>
    <lineage>
        <taxon>Bacteria</taxon>
        <taxon>Bacillati</taxon>
        <taxon>Bacillota</taxon>
        <taxon>Bacilli</taxon>
        <taxon>Bacillales</taxon>
        <taxon>Bacillaceae</taxon>
        <taxon>Bacillus</taxon>
        <taxon>Bacillus cereus group</taxon>
    </lineage>
</organism>
<evidence type="ECO:0000313" key="4">
    <source>
        <dbReference type="Proteomes" id="UP000005257"/>
    </source>
</evidence>
<sequence>MYTIAEFSRICKMSTRMLRHYEKEEILKPAYVNPVNGYRYYEQGQLEVALKIKKLREYKFPLPKIKIVLQSSDQDSFVQHIQSQIIELSQEVKQNLQVISEMNEMVKVNSSLNTARHRNYDILMGMRNEVTIIIQRVKIDMDDMDDMDDYFYDLYEEVQKNNFQIVGSPSAVFYDEEYIPSNSDIELRIPVMQGNDEDVAQEYEMKKLSPHQIVTTMHYGSYDYIGYAYIALEEWVEKNGCVIVNSPYEVYIKGPECDCLAEEYVTQICFLVTKIE</sequence>
<dbReference type="AlphaFoldDB" id="A0A9W3JQT2"/>
<gene>
    <name evidence="3" type="ORF">BTF1_14705</name>
</gene>
<keyword evidence="1" id="KW-0238">DNA-binding</keyword>
<dbReference type="SUPFAM" id="SSF55136">
    <property type="entry name" value="Probable bacterial effector-binding domain"/>
    <property type="match status" value="1"/>
</dbReference>
<dbReference type="InterPro" id="IPR047057">
    <property type="entry name" value="MerR_fam"/>
</dbReference>
<dbReference type="SMART" id="SM00871">
    <property type="entry name" value="AraC_E_bind"/>
    <property type="match status" value="1"/>
</dbReference>
<reference evidence="3 4" key="1">
    <citation type="journal article" date="2013" name="Genome Announc.">
        <title>Complete Genome Sequence of Bacillus thuringiensis Serovar Israelensis Strain HD-789.</title>
        <authorList>
            <person name="Doggett N.A."/>
            <person name="Stubben C.J."/>
            <person name="Chertkov O."/>
            <person name="Bruce D.C."/>
            <person name="Detter J.C."/>
            <person name="Johnson S.L."/>
            <person name="Han C.S."/>
        </authorList>
    </citation>
    <scope>NUCLEOTIDE SEQUENCE [LARGE SCALE GENOMIC DNA]</scope>
    <source>
        <strain evidence="3 4">HD-789</strain>
    </source>
</reference>
<dbReference type="Gene3D" id="1.10.1660.10">
    <property type="match status" value="1"/>
</dbReference>
<dbReference type="SUPFAM" id="SSF46955">
    <property type="entry name" value="Putative DNA-binding domain"/>
    <property type="match status" value="1"/>
</dbReference>
<dbReference type="InterPro" id="IPR009061">
    <property type="entry name" value="DNA-bd_dom_put_sf"/>
</dbReference>
<dbReference type="KEGG" id="btn:BTF1_14705"/>
<proteinExistence type="predicted"/>
<accession>A0A9W3JQT2</accession>
<evidence type="ECO:0000256" key="1">
    <source>
        <dbReference type="ARBA" id="ARBA00023125"/>
    </source>
</evidence>
<dbReference type="Pfam" id="PF13411">
    <property type="entry name" value="MerR_1"/>
    <property type="match status" value="1"/>
</dbReference>
<dbReference type="GO" id="GO:0003700">
    <property type="term" value="F:DNA-binding transcription factor activity"/>
    <property type="evidence" value="ECO:0007669"/>
    <property type="project" value="InterPro"/>
</dbReference>
<dbReference type="RefSeq" id="WP_000287989.1">
    <property type="nucleotide sequence ID" value="NC_018508.1"/>
</dbReference>
<dbReference type="InterPro" id="IPR000551">
    <property type="entry name" value="MerR-type_HTH_dom"/>
</dbReference>
<dbReference type="PROSITE" id="PS50937">
    <property type="entry name" value="HTH_MERR_2"/>
    <property type="match status" value="1"/>
</dbReference>
<dbReference type="Proteomes" id="UP000005257">
    <property type="component" value="Chromosome"/>
</dbReference>
<dbReference type="Gene3D" id="3.20.80.10">
    <property type="entry name" value="Regulatory factor, effector binding domain"/>
    <property type="match status" value="1"/>
</dbReference>
<protein>
    <submittedName>
        <fullName evidence="3">MerR family transcriptional regulator</fullName>
    </submittedName>
</protein>
<dbReference type="GO" id="GO:0003677">
    <property type="term" value="F:DNA binding"/>
    <property type="evidence" value="ECO:0007669"/>
    <property type="project" value="UniProtKB-KW"/>
</dbReference>
<name>A0A9W3JQT2_BACTU</name>
<evidence type="ECO:0000313" key="3">
    <source>
        <dbReference type="EMBL" id="AFQ27120.1"/>
    </source>
</evidence>
<dbReference type="InterPro" id="IPR010499">
    <property type="entry name" value="AraC_E-bd"/>
</dbReference>
<dbReference type="InterPro" id="IPR011256">
    <property type="entry name" value="Reg_factor_effector_dom_sf"/>
</dbReference>
<evidence type="ECO:0000259" key="2">
    <source>
        <dbReference type="PROSITE" id="PS50937"/>
    </source>
</evidence>
<dbReference type="EMBL" id="CP003763">
    <property type="protein sequence ID" value="AFQ27120.1"/>
    <property type="molecule type" value="Genomic_DNA"/>
</dbReference>
<feature type="domain" description="HTH merR-type" evidence="2">
    <location>
        <begin position="1"/>
        <end position="71"/>
    </location>
</feature>
<dbReference type="SMART" id="SM00422">
    <property type="entry name" value="HTH_MERR"/>
    <property type="match status" value="1"/>
</dbReference>
<dbReference type="PANTHER" id="PTHR30204">
    <property type="entry name" value="REDOX-CYCLING DRUG-SENSING TRANSCRIPTIONAL ACTIVATOR SOXR"/>
    <property type="match status" value="1"/>
</dbReference>